<protein>
    <submittedName>
        <fullName evidence="3">Endonuclease-reverse transcriptase</fullName>
    </submittedName>
</protein>
<dbReference type="CDD" id="cd01650">
    <property type="entry name" value="RT_nLTR_like"/>
    <property type="match status" value="1"/>
</dbReference>
<evidence type="ECO:0000313" key="3">
    <source>
        <dbReference type="EMBL" id="GFN74890.1"/>
    </source>
</evidence>
<organism evidence="3 4">
    <name type="scientific">Plakobranchus ocellatus</name>
    <dbReference type="NCBI Taxonomy" id="259542"/>
    <lineage>
        <taxon>Eukaryota</taxon>
        <taxon>Metazoa</taxon>
        <taxon>Spiralia</taxon>
        <taxon>Lophotrochozoa</taxon>
        <taxon>Mollusca</taxon>
        <taxon>Gastropoda</taxon>
        <taxon>Heterobranchia</taxon>
        <taxon>Euthyneura</taxon>
        <taxon>Panpulmonata</taxon>
        <taxon>Sacoglossa</taxon>
        <taxon>Placobranchoidea</taxon>
        <taxon>Plakobranchidae</taxon>
        <taxon>Plakobranchus</taxon>
    </lineage>
</organism>
<feature type="domain" description="Reverse transcriptase" evidence="2">
    <location>
        <begin position="218"/>
        <end position="526"/>
    </location>
</feature>
<keyword evidence="4" id="KW-1185">Reference proteome</keyword>
<keyword evidence="3" id="KW-0255">Endonuclease</keyword>
<keyword evidence="3" id="KW-0540">Nuclease</keyword>
<evidence type="ECO:0000256" key="1">
    <source>
        <dbReference type="SAM" id="SignalP"/>
    </source>
</evidence>
<comment type="caution">
    <text evidence="3">The sequence shown here is derived from an EMBL/GenBank/DDBJ whole genome shotgun (WGS) entry which is preliminary data.</text>
</comment>
<sequence length="541" mass="61830">MFGTVLVVLKLHLAMVTAQQPSVKIVSNTSSFSCSEDFIVLFEDFVTFELDISGNNSEFVLDRFGYAPRFLLHRIVTRRGRKRLLDFTICSPFGRDRYHFCEKKNVSGNSPGCSCESVGPQVYRIIVVYALKQVVEIGSSIQLVWIPTRRRGSIIEDYYLPKVRATPEIKVIQIEPSFNCFADYQVVGEDYTILELDVSGNSSRYSFEKDLWPRFEYKTRRNGSLSNATLFCTPFTIPQNGFCVTKDSFPDGCSCEQVGNGTFRLRANFTITEKEMSNGTISLAWPGKRGLVRYDFDAPEVKQSKLFFCIPFADRQKDFCVTKQSFPNNCSCEQIGIDTYRLKANFTAAAKELSHGVLSLTWPRKRNVRYDYNLPEVKTRPSKLIFYFKVSVLAAALRVENKTSTIQDIKRGFRQGCVLSPDLFSLYSEIIMRNLENYPGIKVGRQNINNLRYADDTVLLAENKENLQKLLNIVEEESRKKGLELNSKKTEVMVISRKRESPKCDIFVNEVKPKQREKFKYLGTIISNGGKTNREISARTS</sequence>
<dbReference type="Gene3D" id="3.30.70.270">
    <property type="match status" value="1"/>
</dbReference>
<keyword evidence="1" id="KW-0732">Signal</keyword>
<proteinExistence type="predicted"/>
<evidence type="ECO:0000313" key="4">
    <source>
        <dbReference type="Proteomes" id="UP000735302"/>
    </source>
</evidence>
<dbReference type="Pfam" id="PF00078">
    <property type="entry name" value="RVT_1"/>
    <property type="match status" value="1"/>
</dbReference>
<keyword evidence="3" id="KW-0378">Hydrolase</keyword>
<reference evidence="3 4" key="1">
    <citation type="journal article" date="2021" name="Elife">
        <title>Chloroplast acquisition without the gene transfer in kleptoplastic sea slugs, Plakobranchus ocellatus.</title>
        <authorList>
            <person name="Maeda T."/>
            <person name="Takahashi S."/>
            <person name="Yoshida T."/>
            <person name="Shimamura S."/>
            <person name="Takaki Y."/>
            <person name="Nagai Y."/>
            <person name="Toyoda A."/>
            <person name="Suzuki Y."/>
            <person name="Arimoto A."/>
            <person name="Ishii H."/>
            <person name="Satoh N."/>
            <person name="Nishiyama T."/>
            <person name="Hasebe M."/>
            <person name="Maruyama T."/>
            <person name="Minagawa J."/>
            <person name="Obokata J."/>
            <person name="Shigenobu S."/>
        </authorList>
    </citation>
    <scope>NUCLEOTIDE SEQUENCE [LARGE SCALE GENOMIC DNA]</scope>
</reference>
<dbReference type="InterPro" id="IPR043128">
    <property type="entry name" value="Rev_trsase/Diguanyl_cyclase"/>
</dbReference>
<evidence type="ECO:0000259" key="2">
    <source>
        <dbReference type="PROSITE" id="PS50878"/>
    </source>
</evidence>
<dbReference type="EMBL" id="BLXT01000179">
    <property type="protein sequence ID" value="GFN74890.1"/>
    <property type="molecule type" value="Genomic_DNA"/>
</dbReference>
<feature type="signal peptide" evidence="1">
    <location>
        <begin position="1"/>
        <end position="18"/>
    </location>
</feature>
<dbReference type="InterPro" id="IPR043502">
    <property type="entry name" value="DNA/RNA_pol_sf"/>
</dbReference>
<dbReference type="PANTHER" id="PTHR47027">
    <property type="entry name" value="REVERSE TRANSCRIPTASE DOMAIN-CONTAINING PROTEIN"/>
    <property type="match status" value="1"/>
</dbReference>
<name>A0AAV3XXT9_9GAST</name>
<accession>A0AAV3XXT9</accession>
<dbReference type="SUPFAM" id="SSF56672">
    <property type="entry name" value="DNA/RNA polymerases"/>
    <property type="match status" value="1"/>
</dbReference>
<feature type="chain" id="PRO_5043909921" evidence="1">
    <location>
        <begin position="19"/>
        <end position="541"/>
    </location>
</feature>
<dbReference type="AlphaFoldDB" id="A0AAV3XXT9"/>
<dbReference type="PROSITE" id="PS50878">
    <property type="entry name" value="RT_POL"/>
    <property type="match status" value="1"/>
</dbReference>
<gene>
    <name evidence="3" type="ORF">PoB_000139600</name>
</gene>
<dbReference type="PANTHER" id="PTHR47027:SF8">
    <property type="entry name" value="RIBONUCLEASE H"/>
    <property type="match status" value="1"/>
</dbReference>
<dbReference type="InterPro" id="IPR000477">
    <property type="entry name" value="RT_dom"/>
</dbReference>
<dbReference type="Proteomes" id="UP000735302">
    <property type="component" value="Unassembled WGS sequence"/>
</dbReference>
<dbReference type="GO" id="GO:0004519">
    <property type="term" value="F:endonuclease activity"/>
    <property type="evidence" value="ECO:0007669"/>
    <property type="project" value="UniProtKB-KW"/>
</dbReference>